<feature type="region of interest" description="Disordered" evidence="1">
    <location>
        <begin position="1"/>
        <end position="26"/>
    </location>
</feature>
<accession>A0AA41PUC6</accession>
<proteinExistence type="predicted"/>
<sequence length="121" mass="12271">MTESPGARSISVGGNAIGQLNTGDGNVLTSRQASDREALSAFVTMMSRELAAISMAAEHRAGAQAALAEIEEAASAEAADPGRLRAAFARFASFVAEAGQPALTAVIMTLALNLGAVAQPR</sequence>
<protein>
    <submittedName>
        <fullName evidence="2">Uncharacterized protein</fullName>
    </submittedName>
</protein>
<dbReference type="RefSeq" id="WP_235050092.1">
    <property type="nucleotide sequence ID" value="NZ_JAKFHA010000001.1"/>
</dbReference>
<reference evidence="2" key="1">
    <citation type="submission" date="2022-01" db="EMBL/GenBank/DDBJ databases">
        <title>Genome-Based Taxonomic Classification of the Phylum Actinobacteria.</title>
        <authorList>
            <person name="Gao Y."/>
        </authorList>
    </citation>
    <scope>NUCLEOTIDE SEQUENCE</scope>
    <source>
        <strain evidence="2">KLBMP 8922</strain>
    </source>
</reference>
<evidence type="ECO:0000313" key="2">
    <source>
        <dbReference type="EMBL" id="MCF2526030.1"/>
    </source>
</evidence>
<keyword evidence="3" id="KW-1185">Reference proteome</keyword>
<evidence type="ECO:0000313" key="3">
    <source>
        <dbReference type="Proteomes" id="UP001165378"/>
    </source>
</evidence>
<dbReference type="Proteomes" id="UP001165378">
    <property type="component" value="Unassembled WGS sequence"/>
</dbReference>
<evidence type="ECO:0000256" key="1">
    <source>
        <dbReference type="SAM" id="MobiDB-lite"/>
    </source>
</evidence>
<organism evidence="2 3">
    <name type="scientific">Yinghuangia soli</name>
    <dbReference type="NCBI Taxonomy" id="2908204"/>
    <lineage>
        <taxon>Bacteria</taxon>
        <taxon>Bacillati</taxon>
        <taxon>Actinomycetota</taxon>
        <taxon>Actinomycetes</taxon>
        <taxon>Kitasatosporales</taxon>
        <taxon>Streptomycetaceae</taxon>
        <taxon>Yinghuangia</taxon>
    </lineage>
</organism>
<name>A0AA41PUC6_9ACTN</name>
<dbReference type="EMBL" id="JAKFHA010000001">
    <property type="protein sequence ID" value="MCF2526030.1"/>
    <property type="molecule type" value="Genomic_DNA"/>
</dbReference>
<gene>
    <name evidence="2" type="ORF">LZ495_02160</name>
</gene>
<dbReference type="AlphaFoldDB" id="A0AA41PUC6"/>
<comment type="caution">
    <text evidence="2">The sequence shown here is derived from an EMBL/GenBank/DDBJ whole genome shotgun (WGS) entry which is preliminary data.</text>
</comment>